<keyword evidence="3" id="KW-1133">Transmembrane helix</keyword>
<sequence>MPAFTRSFDDGPDGLVSLMNGHDTLSGWDVLVSYSGVQLNALLAERAAALKLNSPLTWEAVSSDPLGIVDDRILVFTAQLLTPTLQFIDTSNNVTLTFGLAGSYTAKEMPEFPAVQLPSGLTCELQTSLVNVAGQWNDKGWTPAPGTTTDEAHAHDFVSILEPGASVTRGICVDLTKCTMKLGQVAGSGIQSKTLIPLKPLLQSFIEDHFTSHGWQLCLAAVSNNYNVDDKTSQVLQPTKMCFTISGGVLLIWIGLKGGPNTGVSVGALRGLVFSPNSQVVSPIPEGSTASIIFSHNTMVNMFLKPALLASPSVDRGKDVISTTVKTNVGMVFNFTLADNAIVIEKEQREYKGTFGDESSWWVDGCTVNMNEKPVRLNVHCRDAKDEEKDKDDNTPKEPIKWPLAIRWDTDAKRVTSGSSFTSAEGHSSGDYAVANITFSYGGHGTWTASADPVNHPNQLGVAWTLDPTLTLDIKPEAPTTWEKILGAKTEQVPAKYANLRPAAPALDLTLKPLDYFLTTNLLLPGQHVFHADTPAFQSKTSGIAIPRDAILTGRVAPNQGTATAAHLAVQTHRLSLPGAAPEAVFSHIESNTNTKPRATLDDFKAALLGFPSNNLMGEFVQLIDQVKAGAGTDEPFAPMLSLLDKHGFRHLAEDGSLMELWGTSLDALYGEGEPPAPEGATSVDLRLYSGYYIVDQPADDQGEQFYVHPHTGAVRMRGKDVTSQQTYDAEKKRVVVTWQLAMGPVTQTYAASFRIIVDKQTYKLGYECVGSVRDSDESEEGHPQPFVAYSKGYKDAEVETEDLVVNASHQVAAFDTSSTVPPLEVKFFYINSDTLADVTSITTVIYSLVYVGTVAVGLAVYCWKTKDLKKKNLAQANLITQLEGERNGLHAFSLGSIEALARTEYGRHGAVVEPALTRLEDRVTETAQAYLESMITDEPHLIADMAADEDKLKEVRELIGDHVHNTLKAEIRADLGGAMKTVFDHVVDANPEGRTLNDKQREALLEQFVVADTARTLERLQSQPRAESLRFTEFAGQRSIDAKLLAYTEAAHKLSADAYNAAAAALAQTEIDRGVAEKAKKTAELRVKLSKTEDARKYLQVELDKATEKFNDLNKKATLEREHRDKARVEERAKHNEHRARETEHRTTERHMREKRRHVMGQ</sequence>
<feature type="region of interest" description="Disordered" evidence="2">
    <location>
        <begin position="1120"/>
        <end position="1163"/>
    </location>
</feature>
<comment type="caution">
    <text evidence="4">The sequence shown here is derived from an EMBL/GenBank/DDBJ whole genome shotgun (WGS) entry which is preliminary data.</text>
</comment>
<reference evidence="4 5" key="1">
    <citation type="submission" date="2024-01" db="EMBL/GenBank/DDBJ databases">
        <authorList>
            <person name="Allen C."/>
            <person name="Tagirdzhanova G."/>
        </authorList>
    </citation>
    <scope>NUCLEOTIDE SEQUENCE [LARGE SCALE GENOMIC DNA]</scope>
</reference>
<feature type="transmembrane region" description="Helical" evidence="3">
    <location>
        <begin position="845"/>
        <end position="864"/>
    </location>
</feature>
<gene>
    <name evidence="4" type="ORF">SEUCBS140593_009582</name>
</gene>
<feature type="compositionally biased region" description="Basic and acidic residues" evidence="2">
    <location>
        <begin position="1120"/>
        <end position="1153"/>
    </location>
</feature>
<keyword evidence="1" id="KW-0175">Coiled coil</keyword>
<feature type="compositionally biased region" description="Basic residues" evidence="2">
    <location>
        <begin position="1154"/>
        <end position="1163"/>
    </location>
</feature>
<evidence type="ECO:0000313" key="5">
    <source>
        <dbReference type="Proteomes" id="UP001642482"/>
    </source>
</evidence>
<dbReference type="Proteomes" id="UP001642482">
    <property type="component" value="Unassembled WGS sequence"/>
</dbReference>
<accession>A0ABP0CYR1</accession>
<evidence type="ECO:0000256" key="1">
    <source>
        <dbReference type="SAM" id="Coils"/>
    </source>
</evidence>
<keyword evidence="3" id="KW-0812">Transmembrane</keyword>
<feature type="coiled-coil region" evidence="1">
    <location>
        <begin position="1090"/>
        <end position="1117"/>
    </location>
</feature>
<evidence type="ECO:0000256" key="3">
    <source>
        <dbReference type="SAM" id="Phobius"/>
    </source>
</evidence>
<name>A0ABP0CYR1_9PEZI</name>
<evidence type="ECO:0000313" key="4">
    <source>
        <dbReference type="EMBL" id="CAK7236324.1"/>
    </source>
</evidence>
<protein>
    <submittedName>
        <fullName evidence="4">Uncharacterized protein</fullName>
    </submittedName>
</protein>
<proteinExistence type="predicted"/>
<keyword evidence="5" id="KW-1185">Reference proteome</keyword>
<evidence type="ECO:0000256" key="2">
    <source>
        <dbReference type="SAM" id="MobiDB-lite"/>
    </source>
</evidence>
<keyword evidence="3" id="KW-0472">Membrane</keyword>
<organism evidence="4 5">
    <name type="scientific">Sporothrix eucalyptigena</name>
    <dbReference type="NCBI Taxonomy" id="1812306"/>
    <lineage>
        <taxon>Eukaryota</taxon>
        <taxon>Fungi</taxon>
        <taxon>Dikarya</taxon>
        <taxon>Ascomycota</taxon>
        <taxon>Pezizomycotina</taxon>
        <taxon>Sordariomycetes</taxon>
        <taxon>Sordariomycetidae</taxon>
        <taxon>Ophiostomatales</taxon>
        <taxon>Ophiostomataceae</taxon>
        <taxon>Sporothrix</taxon>
    </lineage>
</organism>
<dbReference type="EMBL" id="CAWUHD010000161">
    <property type="protein sequence ID" value="CAK7236324.1"/>
    <property type="molecule type" value="Genomic_DNA"/>
</dbReference>